<dbReference type="InterPro" id="IPR035461">
    <property type="entry name" value="GmhA/DiaA"/>
</dbReference>
<dbReference type="PANTHER" id="PTHR30390">
    <property type="entry name" value="SEDOHEPTULOSE 7-PHOSPHATE ISOMERASE / DNAA INITIATOR-ASSOCIATING FACTOR FOR REPLICATION INITIATION"/>
    <property type="match status" value="1"/>
</dbReference>
<keyword evidence="9 12" id="KW-0413">Isomerase</keyword>
<accession>A0A3B1DLX1</accession>
<keyword evidence="8" id="KW-0862">Zinc</keyword>
<dbReference type="GO" id="GO:0097367">
    <property type="term" value="F:carbohydrate derivative binding"/>
    <property type="evidence" value="ECO:0007669"/>
    <property type="project" value="InterPro"/>
</dbReference>
<evidence type="ECO:0000256" key="7">
    <source>
        <dbReference type="ARBA" id="ARBA00022723"/>
    </source>
</evidence>
<dbReference type="InterPro" id="IPR001347">
    <property type="entry name" value="SIS_dom"/>
</dbReference>
<evidence type="ECO:0000256" key="10">
    <source>
        <dbReference type="ARBA" id="ARBA00023277"/>
    </source>
</evidence>
<evidence type="ECO:0000256" key="1">
    <source>
        <dbReference type="ARBA" id="ARBA00000348"/>
    </source>
</evidence>
<evidence type="ECO:0000313" key="12">
    <source>
        <dbReference type="EMBL" id="VAX37783.1"/>
    </source>
</evidence>
<comment type="cofactor">
    <cofactor evidence="2">
        <name>Zn(2+)</name>
        <dbReference type="ChEBI" id="CHEBI:29105"/>
    </cofactor>
</comment>
<comment type="catalytic activity">
    <reaction evidence="1">
        <text>2 D-sedoheptulose 7-phosphate = D-glycero-alpha-D-manno-heptose 7-phosphate + D-glycero-beta-D-manno-heptose 7-phosphate</text>
        <dbReference type="Rhea" id="RHEA:27489"/>
        <dbReference type="ChEBI" id="CHEBI:57483"/>
        <dbReference type="ChEBI" id="CHEBI:60203"/>
        <dbReference type="ChEBI" id="CHEBI:60204"/>
        <dbReference type="EC" id="5.3.1.28"/>
    </reaction>
</comment>
<dbReference type="GO" id="GO:0008968">
    <property type="term" value="F:D-sedoheptulose 7-phosphate isomerase activity"/>
    <property type="evidence" value="ECO:0007669"/>
    <property type="project" value="InterPro"/>
</dbReference>
<dbReference type="InterPro" id="IPR004515">
    <property type="entry name" value="Phosphoheptose_Isoase"/>
</dbReference>
<proteinExistence type="inferred from homology"/>
<name>A0A3B1DLX1_9ZZZZ</name>
<evidence type="ECO:0000256" key="8">
    <source>
        <dbReference type="ARBA" id="ARBA00022833"/>
    </source>
</evidence>
<evidence type="ECO:0000256" key="9">
    <source>
        <dbReference type="ARBA" id="ARBA00023235"/>
    </source>
</evidence>
<dbReference type="Gene3D" id="3.40.50.10490">
    <property type="entry name" value="Glucose-6-phosphate isomerase like protein, domain 1"/>
    <property type="match status" value="1"/>
</dbReference>
<dbReference type="GO" id="GO:0046872">
    <property type="term" value="F:metal ion binding"/>
    <property type="evidence" value="ECO:0007669"/>
    <property type="project" value="UniProtKB-KW"/>
</dbReference>
<dbReference type="SUPFAM" id="SSF53697">
    <property type="entry name" value="SIS domain"/>
    <property type="match status" value="1"/>
</dbReference>
<dbReference type="InterPro" id="IPR046348">
    <property type="entry name" value="SIS_dom_sf"/>
</dbReference>
<reference evidence="12" key="1">
    <citation type="submission" date="2018-06" db="EMBL/GenBank/DDBJ databases">
        <authorList>
            <person name="Zhirakovskaya E."/>
        </authorList>
    </citation>
    <scope>NUCLEOTIDE SEQUENCE</scope>
</reference>
<organism evidence="12">
    <name type="scientific">hydrothermal vent metagenome</name>
    <dbReference type="NCBI Taxonomy" id="652676"/>
    <lineage>
        <taxon>unclassified sequences</taxon>
        <taxon>metagenomes</taxon>
        <taxon>ecological metagenomes</taxon>
    </lineage>
</organism>
<evidence type="ECO:0000256" key="5">
    <source>
        <dbReference type="ARBA" id="ARBA00012580"/>
    </source>
</evidence>
<comment type="similarity">
    <text evidence="4">Belongs to the SIS family. GmhA subfamily.</text>
</comment>
<evidence type="ECO:0000259" key="11">
    <source>
        <dbReference type="PROSITE" id="PS51464"/>
    </source>
</evidence>
<dbReference type="PANTHER" id="PTHR30390:SF6">
    <property type="entry name" value="DNAA INITIATOR-ASSOCIATING PROTEIN DIAA"/>
    <property type="match status" value="1"/>
</dbReference>
<keyword evidence="7" id="KW-0479">Metal-binding</keyword>
<protein>
    <recommendedName>
        <fullName evidence="5">D-sedoheptulose-7-phosphate isomerase</fullName>
        <ecNumber evidence="5">5.3.1.28</ecNumber>
    </recommendedName>
</protein>
<evidence type="ECO:0000256" key="6">
    <source>
        <dbReference type="ARBA" id="ARBA00022490"/>
    </source>
</evidence>
<dbReference type="GO" id="GO:0005737">
    <property type="term" value="C:cytoplasm"/>
    <property type="evidence" value="ECO:0007669"/>
    <property type="project" value="UniProtKB-SubCell"/>
</dbReference>
<dbReference type="CDD" id="cd05006">
    <property type="entry name" value="SIS_GmhA"/>
    <property type="match status" value="1"/>
</dbReference>
<sequence>MKKKIISIFQESIEVKQATLEKNTDKIVETINLFVKAFKKRNKVMFFGNGGSAADSQHIAAEFIGRFVKERQALPAIALTTDTSILTALGNDYSYDIIFARQVEGLGHRGDLAFGISTSGNSQNVIEGINAAKKMGLKTISLTGGNGGKLAKLTDISLIVPSKITARIQESHICIAHTICELVEEQF</sequence>
<gene>
    <name evidence="12" type="ORF">MNBD_UNCLBAC01-1494</name>
</gene>
<dbReference type="InterPro" id="IPR050099">
    <property type="entry name" value="SIS_GmhA/DiaA_subfam"/>
</dbReference>
<comment type="subcellular location">
    <subcellularLocation>
        <location evidence="3">Cytoplasm</location>
    </subcellularLocation>
</comment>
<evidence type="ECO:0000256" key="3">
    <source>
        <dbReference type="ARBA" id="ARBA00004496"/>
    </source>
</evidence>
<dbReference type="NCBIfam" id="TIGR00441">
    <property type="entry name" value="gmhA"/>
    <property type="match status" value="1"/>
</dbReference>
<evidence type="ECO:0000256" key="4">
    <source>
        <dbReference type="ARBA" id="ARBA00009894"/>
    </source>
</evidence>
<dbReference type="EC" id="5.3.1.28" evidence="5"/>
<keyword evidence="10" id="KW-0119">Carbohydrate metabolism</keyword>
<evidence type="ECO:0000256" key="2">
    <source>
        <dbReference type="ARBA" id="ARBA00001947"/>
    </source>
</evidence>
<dbReference type="GO" id="GO:1901135">
    <property type="term" value="P:carbohydrate derivative metabolic process"/>
    <property type="evidence" value="ECO:0007669"/>
    <property type="project" value="InterPro"/>
</dbReference>
<keyword evidence="6" id="KW-0963">Cytoplasm</keyword>
<feature type="domain" description="SIS" evidence="11">
    <location>
        <begin position="34"/>
        <end position="187"/>
    </location>
</feature>
<dbReference type="Pfam" id="PF13580">
    <property type="entry name" value="SIS_2"/>
    <property type="match status" value="1"/>
</dbReference>
<dbReference type="PROSITE" id="PS51464">
    <property type="entry name" value="SIS"/>
    <property type="match status" value="1"/>
</dbReference>
<dbReference type="HAMAP" id="MF_00067">
    <property type="entry name" value="GmhA"/>
    <property type="match status" value="1"/>
</dbReference>
<dbReference type="EMBL" id="UOGJ01000137">
    <property type="protein sequence ID" value="VAX37783.1"/>
    <property type="molecule type" value="Genomic_DNA"/>
</dbReference>
<dbReference type="AlphaFoldDB" id="A0A3B1DLX1"/>